<accession>A0A510JYN4</accession>
<organism evidence="1 2">
    <name type="scientific">Leptotrichia trevisanii</name>
    <dbReference type="NCBI Taxonomy" id="109328"/>
    <lineage>
        <taxon>Bacteria</taxon>
        <taxon>Fusobacteriati</taxon>
        <taxon>Fusobacteriota</taxon>
        <taxon>Fusobacteriia</taxon>
        <taxon>Fusobacteriales</taxon>
        <taxon>Leptotrichiaceae</taxon>
        <taxon>Leptotrichia</taxon>
    </lineage>
</organism>
<dbReference type="AlphaFoldDB" id="A0A510JYN4"/>
<protein>
    <submittedName>
        <fullName evidence="1">Uncharacterized protein</fullName>
    </submittedName>
</protein>
<evidence type="ECO:0000313" key="1">
    <source>
        <dbReference type="EMBL" id="BBM44107.1"/>
    </source>
</evidence>
<name>A0A510JYN4_9FUSO</name>
<proteinExistence type="predicted"/>
<keyword evidence="2" id="KW-1185">Reference proteome</keyword>
<gene>
    <name evidence="1" type="ORF">JMUB3870_0206</name>
</gene>
<reference evidence="1 2" key="1">
    <citation type="submission" date="2019-07" db="EMBL/GenBank/DDBJ databases">
        <title>Complete Genome Sequence of Leptotrichia trevisanii Strain JMUB3870.</title>
        <authorList>
            <person name="Watanabe S."/>
            <person name="Cui L."/>
        </authorList>
    </citation>
    <scope>NUCLEOTIDE SEQUENCE [LARGE SCALE GENOMIC DNA]</scope>
    <source>
        <strain evidence="1 2">JMUB3870</strain>
    </source>
</reference>
<evidence type="ECO:0000313" key="2">
    <source>
        <dbReference type="Proteomes" id="UP000422644"/>
    </source>
</evidence>
<dbReference type="Proteomes" id="UP000422644">
    <property type="component" value="Chromosome"/>
</dbReference>
<sequence length="59" mass="7296">MIVWEFYHYRYPPLKNTINILLIQLGWIFCRRHLYIYLTKEKEKRLTPLLKLSNISVNT</sequence>
<dbReference type="EMBL" id="AP019831">
    <property type="protein sequence ID" value="BBM44107.1"/>
    <property type="molecule type" value="Genomic_DNA"/>
</dbReference>